<reference evidence="3" key="2">
    <citation type="journal article" date="2021" name="PeerJ">
        <title>Extensive microbial diversity within the chicken gut microbiome revealed by metagenomics and culture.</title>
        <authorList>
            <person name="Gilroy R."/>
            <person name="Ravi A."/>
            <person name="Getino M."/>
            <person name="Pursley I."/>
            <person name="Horton D.L."/>
            <person name="Alikhan N.F."/>
            <person name="Baker D."/>
            <person name="Gharbi K."/>
            <person name="Hall N."/>
            <person name="Watson M."/>
            <person name="Adriaenssens E.M."/>
            <person name="Foster-Nyarko E."/>
            <person name="Jarju S."/>
            <person name="Secka A."/>
            <person name="Antonio M."/>
            <person name="Oren A."/>
            <person name="Chaudhuri R.R."/>
            <person name="La Ragione R."/>
            <person name="Hildebrand F."/>
            <person name="Pallen M.J."/>
        </authorList>
    </citation>
    <scope>NUCLEOTIDE SEQUENCE</scope>
    <source>
        <strain evidence="3">CHK199-13235</strain>
    </source>
</reference>
<dbReference type="SUPFAM" id="SSF54637">
    <property type="entry name" value="Thioesterase/thiol ester dehydrase-isomerase"/>
    <property type="match status" value="2"/>
</dbReference>
<evidence type="ECO:0000313" key="3">
    <source>
        <dbReference type="EMBL" id="HIS77657.1"/>
    </source>
</evidence>
<dbReference type="EMBL" id="DVJP01000082">
    <property type="protein sequence ID" value="HIS77657.1"/>
    <property type="molecule type" value="Genomic_DNA"/>
</dbReference>
<sequence length="243" mass="27952">MEQIFRREAEVHFYDCDPQSRMKVSAANKLLADMADAHYAARGMDHKWLWEHGFVFLVSKASIRFDRLPRPREILTADTWERGVKGASFLRDFEIRDAEENRVMTASTTWMLVNPESWQVLRPSEFPNAQPTGIEADCPQCRRLKMTEGVPVGQRQVRYSDLDANGHIYNAVYADIAVDALPEKFQRTPLSTYQINFIHQAVLGDTISLWMQQINDYTVVIKGVVGDHDCFLCEFGYRPSEGE</sequence>
<evidence type="ECO:0008006" key="5">
    <source>
        <dbReference type="Google" id="ProtNLM"/>
    </source>
</evidence>
<reference evidence="3" key="1">
    <citation type="submission" date="2020-10" db="EMBL/GenBank/DDBJ databases">
        <authorList>
            <person name="Gilroy R."/>
        </authorList>
    </citation>
    <scope>NUCLEOTIDE SEQUENCE</scope>
    <source>
        <strain evidence="3">CHK199-13235</strain>
    </source>
</reference>
<evidence type="ECO:0000313" key="4">
    <source>
        <dbReference type="Proteomes" id="UP000824002"/>
    </source>
</evidence>
<dbReference type="Pfam" id="PF20791">
    <property type="entry name" value="Acyl-ACP_TE_C"/>
    <property type="match status" value="1"/>
</dbReference>
<gene>
    <name evidence="3" type="ORF">IAB51_12805</name>
</gene>
<dbReference type="GO" id="GO:0006633">
    <property type="term" value="P:fatty acid biosynthetic process"/>
    <property type="evidence" value="ECO:0007669"/>
    <property type="project" value="InterPro"/>
</dbReference>
<dbReference type="Proteomes" id="UP000824002">
    <property type="component" value="Unassembled WGS sequence"/>
</dbReference>
<dbReference type="Gene3D" id="3.10.129.10">
    <property type="entry name" value="Hotdog Thioesterase"/>
    <property type="match status" value="1"/>
</dbReference>
<dbReference type="InterPro" id="IPR049427">
    <property type="entry name" value="Acyl-ACP_TE_C"/>
</dbReference>
<dbReference type="Pfam" id="PF01643">
    <property type="entry name" value="Acyl-ACP_TE"/>
    <property type="match status" value="1"/>
</dbReference>
<evidence type="ECO:0000259" key="1">
    <source>
        <dbReference type="Pfam" id="PF01643"/>
    </source>
</evidence>
<feature type="domain" description="Acyl-ACP thioesterase-like C-terminal" evidence="2">
    <location>
        <begin position="155"/>
        <end position="212"/>
    </location>
</feature>
<dbReference type="AlphaFoldDB" id="A0A9D1FPY2"/>
<accession>A0A9D1FPY2</accession>
<dbReference type="GO" id="GO:0016790">
    <property type="term" value="F:thiolester hydrolase activity"/>
    <property type="evidence" value="ECO:0007669"/>
    <property type="project" value="InterPro"/>
</dbReference>
<feature type="domain" description="Acyl-ACP thioesterase N-terminal hotdog" evidence="1">
    <location>
        <begin position="3"/>
        <end position="120"/>
    </location>
</feature>
<protein>
    <recommendedName>
        <fullName evidence="5">Acyl-ACP thioesterase</fullName>
    </recommendedName>
</protein>
<comment type="caution">
    <text evidence="3">The sequence shown here is derived from an EMBL/GenBank/DDBJ whole genome shotgun (WGS) entry which is preliminary data.</text>
</comment>
<organism evidence="3 4">
    <name type="scientific">Candidatus Merdivicinus excrementipullorum</name>
    <dbReference type="NCBI Taxonomy" id="2840867"/>
    <lineage>
        <taxon>Bacteria</taxon>
        <taxon>Bacillati</taxon>
        <taxon>Bacillota</taxon>
        <taxon>Clostridia</taxon>
        <taxon>Eubacteriales</taxon>
        <taxon>Oscillospiraceae</taxon>
        <taxon>Oscillospiraceae incertae sedis</taxon>
        <taxon>Candidatus Merdivicinus</taxon>
    </lineage>
</organism>
<dbReference type="InterPro" id="IPR002864">
    <property type="entry name" value="Acyl-ACP_thioesterase_NHD"/>
</dbReference>
<name>A0A9D1FPY2_9FIRM</name>
<proteinExistence type="predicted"/>
<evidence type="ECO:0000259" key="2">
    <source>
        <dbReference type="Pfam" id="PF20791"/>
    </source>
</evidence>
<dbReference type="CDD" id="cd00586">
    <property type="entry name" value="4HBT"/>
    <property type="match status" value="1"/>
</dbReference>
<dbReference type="InterPro" id="IPR029069">
    <property type="entry name" value="HotDog_dom_sf"/>
</dbReference>